<dbReference type="GO" id="GO:0004803">
    <property type="term" value="F:transposase activity"/>
    <property type="evidence" value="ECO:0007669"/>
    <property type="project" value="InterPro"/>
</dbReference>
<dbReference type="AlphaFoldDB" id="A0A1Z2SJA4"/>
<name>A0A1Z2SJA4_VIBGA</name>
<evidence type="ECO:0000313" key="2">
    <source>
        <dbReference type="EMBL" id="ASA57205.1"/>
    </source>
</evidence>
<feature type="region of interest" description="Disordered" evidence="1">
    <location>
        <begin position="1"/>
        <end position="21"/>
    </location>
</feature>
<dbReference type="KEGG" id="vga:BSQ33_13230"/>
<evidence type="ECO:0000313" key="3">
    <source>
        <dbReference type="Proteomes" id="UP000196708"/>
    </source>
</evidence>
<dbReference type="EMBL" id="CP018835">
    <property type="protein sequence ID" value="ASA57205.1"/>
    <property type="molecule type" value="Genomic_DNA"/>
</dbReference>
<feature type="region of interest" description="Disordered" evidence="1">
    <location>
        <begin position="36"/>
        <end position="65"/>
    </location>
</feature>
<dbReference type="InterPro" id="IPR002514">
    <property type="entry name" value="Transposase_8"/>
</dbReference>
<dbReference type="GO" id="GO:0003677">
    <property type="term" value="F:DNA binding"/>
    <property type="evidence" value="ECO:0007669"/>
    <property type="project" value="InterPro"/>
</dbReference>
<dbReference type="Proteomes" id="UP000196708">
    <property type="component" value="Chromosome 1"/>
</dbReference>
<protein>
    <recommendedName>
        <fullName evidence="4">Transposase</fullName>
    </recommendedName>
</protein>
<gene>
    <name evidence="2" type="ORF">BSQ33_13230</name>
</gene>
<dbReference type="Pfam" id="PF01527">
    <property type="entry name" value="HTH_Tnp_1"/>
    <property type="match status" value="1"/>
</dbReference>
<proteinExistence type="predicted"/>
<evidence type="ECO:0008006" key="4">
    <source>
        <dbReference type="Google" id="ProtNLM"/>
    </source>
</evidence>
<reference evidence="2 3" key="1">
    <citation type="submission" date="2016-12" db="EMBL/GenBank/DDBJ databases">
        <authorList>
            <person name="Song W.-J."/>
            <person name="Kurnit D.M."/>
        </authorList>
    </citation>
    <scope>NUCLEOTIDE SEQUENCE [LARGE SCALE GENOMIC DNA]</scope>
    <source>
        <strain evidence="2 3">ATCC 43942</strain>
    </source>
</reference>
<sequence length="65" mass="7373">MHVWSLDQGHSIPEASRSPGIGETILRHWVKQLEQERTGVTPGNKALTPDQQKIQEHEYIEKEAG</sequence>
<feature type="compositionally biased region" description="Basic and acidic residues" evidence="1">
    <location>
        <begin position="53"/>
        <end position="65"/>
    </location>
</feature>
<organism evidence="2 3">
    <name type="scientific">Vibrio gazogenes</name>
    <dbReference type="NCBI Taxonomy" id="687"/>
    <lineage>
        <taxon>Bacteria</taxon>
        <taxon>Pseudomonadati</taxon>
        <taxon>Pseudomonadota</taxon>
        <taxon>Gammaproteobacteria</taxon>
        <taxon>Vibrionales</taxon>
        <taxon>Vibrionaceae</taxon>
        <taxon>Vibrio</taxon>
    </lineage>
</organism>
<accession>A0A1Z2SJA4</accession>
<dbReference type="GO" id="GO:0006313">
    <property type="term" value="P:DNA transposition"/>
    <property type="evidence" value="ECO:0007669"/>
    <property type="project" value="InterPro"/>
</dbReference>
<evidence type="ECO:0000256" key="1">
    <source>
        <dbReference type="SAM" id="MobiDB-lite"/>
    </source>
</evidence>